<dbReference type="SMART" id="SM00129">
    <property type="entry name" value="KISc"/>
    <property type="match status" value="1"/>
</dbReference>
<dbReference type="InterPro" id="IPR036961">
    <property type="entry name" value="Kinesin_motor_dom_sf"/>
</dbReference>
<feature type="coiled-coil region" evidence="1">
    <location>
        <begin position="758"/>
        <end position="890"/>
    </location>
</feature>
<dbReference type="InterPro" id="IPR001752">
    <property type="entry name" value="Kinesin_motor_dom"/>
</dbReference>
<evidence type="ECO:0000313" key="5">
    <source>
        <dbReference type="Proteomes" id="UP000039865"/>
    </source>
</evidence>
<keyword evidence="5" id="KW-1185">Reference proteome</keyword>
<dbReference type="GO" id="GO:0007018">
    <property type="term" value="P:microtubule-based movement"/>
    <property type="evidence" value="ECO:0007669"/>
    <property type="project" value="InterPro"/>
</dbReference>
<gene>
    <name evidence="4" type="primary">Contig18122.g19265</name>
    <name evidence="4" type="ORF">STYLEM_16190</name>
</gene>
<feature type="region of interest" description="Disordered" evidence="2">
    <location>
        <begin position="1"/>
        <end position="31"/>
    </location>
</feature>
<keyword evidence="1" id="KW-0175">Coiled coil</keyword>
<proteinExistence type="predicted"/>
<feature type="coiled-coil region" evidence="1">
    <location>
        <begin position="1121"/>
        <end position="1161"/>
    </location>
</feature>
<dbReference type="Proteomes" id="UP000039865">
    <property type="component" value="Unassembled WGS sequence"/>
</dbReference>
<name>A0A078B1H4_STYLE</name>
<dbReference type="Pfam" id="PF00225">
    <property type="entry name" value="Kinesin"/>
    <property type="match status" value="1"/>
</dbReference>
<feature type="compositionally biased region" description="Basic and acidic residues" evidence="2">
    <location>
        <begin position="692"/>
        <end position="704"/>
    </location>
</feature>
<feature type="domain" description="Kinesin motor" evidence="3">
    <location>
        <begin position="50"/>
        <end position="399"/>
    </location>
</feature>
<protein>
    <submittedName>
        <fullName evidence="4">Kinesin-like protein</fullName>
    </submittedName>
</protein>
<feature type="coiled-coil region" evidence="1">
    <location>
        <begin position="932"/>
        <end position="1085"/>
    </location>
</feature>
<organism evidence="4 5">
    <name type="scientific">Stylonychia lemnae</name>
    <name type="common">Ciliate</name>
    <dbReference type="NCBI Taxonomy" id="5949"/>
    <lineage>
        <taxon>Eukaryota</taxon>
        <taxon>Sar</taxon>
        <taxon>Alveolata</taxon>
        <taxon>Ciliophora</taxon>
        <taxon>Intramacronucleata</taxon>
        <taxon>Spirotrichea</taxon>
        <taxon>Stichotrichia</taxon>
        <taxon>Sporadotrichida</taxon>
        <taxon>Oxytrichidae</taxon>
        <taxon>Stylonychinae</taxon>
        <taxon>Stylonychia</taxon>
    </lineage>
</organism>
<dbReference type="InParanoid" id="A0A078B1H4"/>
<feature type="coiled-coil region" evidence="1">
    <location>
        <begin position="426"/>
        <end position="483"/>
    </location>
</feature>
<dbReference type="EMBL" id="CCKQ01015268">
    <property type="protein sequence ID" value="CDW87088.1"/>
    <property type="molecule type" value="Genomic_DNA"/>
</dbReference>
<sequence length="1201" mass="140184">MSSTQNKAELNQLSNSSTRKIQNQLKSPKNQSYKQFSQNNFEYSIFTPVEESPYVISSEECPVKGKLINSFLVSQNEIPKFTNENITHGNKAQLFIFDKVINESNCNQSLYSKLIRNEVHNLAKSQVNQNINPNNFCCILFGPTDQNEKSSKLSQLLTTKSDGTNSNIALKSVYDILTIKETKLKEINSRLGVQIMQIYCNDIFDLLIADSQKQSNKAILKEVSNENSSNAKSFSIQSTIKSIRNVQDFCQILRVAQQNRSAVAQQLKIESSTMKNTAHLIIRIINGTQLYDFVELCGSELAASTVQTHLVGKQVEILRKFATSSFNSMSMLLTKQNPQMKDHHTALSQILQSNLCESRTKVILCCQVSPAQYLFRHSITAIKFSSKIREVIVKKHLKESKNMINISNELHDMSQRILDDPHISSNKDLICQFNSLREKYEEIMSQSKSFGAILKDQEKYQQLERIRNEFNTLKDEFNVFEMNHLSESNIHENENQQKQQSEQQFIYDSFNQVQRIDSSNVSKREDSTMKKPRLQSKPLKDKRLQKGNRKSRQSNNVSLNKNSDSFTNNSITYQITPTPDFKNHRFIEDSVSLKDTGDMHFNQHSNILIDSNSPSLDRDYQCMKNEFNAEREIEETSSINIDNEDFSLNITVSENTNNVANHTQNHSYNITHSSSQNRLTQESQKLLEKYREAKRSKQERENSKNHSYQNNQQSTQFKREKKETPTSSNFEIKSDMTYKMSGTQATYIDYMATDDMQIGKLQLEIQLLQNQLKDKTIETDTLQRALHNAKQEQSTPYLNKKYKNLDLAQELDDNSNFVRQIEELEGKLDLKNEQIATMLRNKQQDQKELNEIRFKLDREAQHSQKVTAENESLRARIEQMQKRFIDQERVIETQKIEIKNLTQQNDKEGKLKLMIDHKTDNSRQERANQTQIDEMKSEMYDMKLELETLKRQKNILQNQQDDTKTESQQLFNLVKAKDQKIEELEETITQMKASEYDKVNMIQKQSEFDIKILNIQHQLQQAHKDKKKAEDDLFVARDKLREILGEKISLENQLNHIERVEGSRINELESRYEQLSREYQHTLEVNKQLSGKDIEQRREIQGLQNGRDSFKEQFLELKQFNKDLKNRFIEIERQVSELIAEDKKKDNYEKENHKNENKKKEGILQDIQGLIKDYKKNARDKKTRYAFNPIIDSTNDTNSFL</sequence>
<feature type="compositionally biased region" description="Polar residues" evidence="2">
    <location>
        <begin position="553"/>
        <end position="571"/>
    </location>
</feature>
<evidence type="ECO:0000313" key="4">
    <source>
        <dbReference type="EMBL" id="CDW87088.1"/>
    </source>
</evidence>
<dbReference type="InterPro" id="IPR027417">
    <property type="entry name" value="P-loop_NTPase"/>
</dbReference>
<evidence type="ECO:0000256" key="1">
    <source>
        <dbReference type="SAM" id="Coils"/>
    </source>
</evidence>
<dbReference type="GO" id="GO:0003777">
    <property type="term" value="F:microtubule motor activity"/>
    <property type="evidence" value="ECO:0007669"/>
    <property type="project" value="InterPro"/>
</dbReference>
<feature type="region of interest" description="Disordered" evidence="2">
    <location>
        <begin position="692"/>
        <end position="730"/>
    </location>
</feature>
<dbReference type="GO" id="GO:0008017">
    <property type="term" value="F:microtubule binding"/>
    <property type="evidence" value="ECO:0007669"/>
    <property type="project" value="InterPro"/>
</dbReference>
<dbReference type="GO" id="GO:0005524">
    <property type="term" value="F:ATP binding"/>
    <property type="evidence" value="ECO:0007669"/>
    <property type="project" value="InterPro"/>
</dbReference>
<reference evidence="4 5" key="1">
    <citation type="submission" date="2014-06" db="EMBL/GenBank/DDBJ databases">
        <authorList>
            <person name="Swart Estienne"/>
        </authorList>
    </citation>
    <scope>NUCLEOTIDE SEQUENCE [LARGE SCALE GENOMIC DNA]</scope>
    <source>
        <strain evidence="4 5">130c</strain>
    </source>
</reference>
<evidence type="ECO:0000259" key="3">
    <source>
        <dbReference type="SMART" id="SM00129"/>
    </source>
</evidence>
<feature type="region of interest" description="Disordered" evidence="2">
    <location>
        <begin position="516"/>
        <end position="571"/>
    </location>
</feature>
<dbReference type="Gene3D" id="3.40.850.10">
    <property type="entry name" value="Kinesin motor domain"/>
    <property type="match status" value="1"/>
</dbReference>
<accession>A0A078B1H4</accession>
<dbReference type="AlphaFoldDB" id="A0A078B1H4"/>
<dbReference type="SUPFAM" id="SSF52540">
    <property type="entry name" value="P-loop containing nucleoside triphosphate hydrolases"/>
    <property type="match status" value="1"/>
</dbReference>
<feature type="compositionally biased region" description="Polar residues" evidence="2">
    <location>
        <begin position="705"/>
        <end position="716"/>
    </location>
</feature>
<evidence type="ECO:0000256" key="2">
    <source>
        <dbReference type="SAM" id="MobiDB-lite"/>
    </source>
</evidence>